<name>A0ABU4CT68_RHOJO</name>
<organism evidence="2 3">
    <name type="scientific">Rhodococcus jostii</name>
    <dbReference type="NCBI Taxonomy" id="132919"/>
    <lineage>
        <taxon>Bacteria</taxon>
        <taxon>Bacillati</taxon>
        <taxon>Actinomycetota</taxon>
        <taxon>Actinomycetes</taxon>
        <taxon>Mycobacteriales</taxon>
        <taxon>Nocardiaceae</taxon>
        <taxon>Rhodococcus</taxon>
    </lineage>
</organism>
<reference evidence="2 3" key="1">
    <citation type="submission" date="2023-10" db="EMBL/GenBank/DDBJ databases">
        <title>Development of a sustainable strategy for remediation of hydrocarbon-contaminated territories based on the waste exchange concept.</title>
        <authorList>
            <person name="Krivoruchko A."/>
        </authorList>
    </citation>
    <scope>NUCLEOTIDE SEQUENCE [LARGE SCALE GENOMIC DNA]</scope>
    <source>
        <strain evidence="2 3">IEGM 60</strain>
    </source>
</reference>
<dbReference type="Proteomes" id="UP001185737">
    <property type="component" value="Unassembled WGS sequence"/>
</dbReference>
<keyword evidence="1" id="KW-0812">Transmembrane</keyword>
<protein>
    <recommendedName>
        <fullName evidence="4">Secreted protein</fullName>
    </recommendedName>
</protein>
<gene>
    <name evidence="2" type="ORF">R3Q59_40615</name>
</gene>
<feature type="transmembrane region" description="Helical" evidence="1">
    <location>
        <begin position="6"/>
        <end position="31"/>
    </location>
</feature>
<evidence type="ECO:0000313" key="2">
    <source>
        <dbReference type="EMBL" id="MDV6286783.1"/>
    </source>
</evidence>
<accession>A0ABU4CT68</accession>
<keyword evidence="3" id="KW-1185">Reference proteome</keyword>
<keyword evidence="1" id="KW-1133">Transmembrane helix</keyword>
<evidence type="ECO:0000313" key="3">
    <source>
        <dbReference type="Proteomes" id="UP001185737"/>
    </source>
</evidence>
<evidence type="ECO:0000256" key="1">
    <source>
        <dbReference type="SAM" id="Phobius"/>
    </source>
</evidence>
<dbReference type="EMBL" id="JAWLKA010000046">
    <property type="protein sequence ID" value="MDV6286783.1"/>
    <property type="molecule type" value="Genomic_DNA"/>
</dbReference>
<sequence>MRWAPFVVSAVGVIVCVREQSLFGVVFYLLLGTPHAHRILLTLREAAPSVSETQRRVAAVSTVELPGAIDSTSSSIPSQELPASERRSLVVPGELVML</sequence>
<keyword evidence="1" id="KW-0472">Membrane</keyword>
<proteinExistence type="predicted"/>
<comment type="caution">
    <text evidence="2">The sequence shown here is derived from an EMBL/GenBank/DDBJ whole genome shotgun (WGS) entry which is preliminary data.</text>
</comment>
<evidence type="ECO:0008006" key="4">
    <source>
        <dbReference type="Google" id="ProtNLM"/>
    </source>
</evidence>